<evidence type="ECO:0008006" key="4">
    <source>
        <dbReference type="Google" id="ProtNLM"/>
    </source>
</evidence>
<dbReference type="AlphaFoldDB" id="A0A8H8RAU5"/>
<dbReference type="Proteomes" id="UP000462212">
    <property type="component" value="Unassembled WGS sequence"/>
</dbReference>
<feature type="signal peptide" evidence="1">
    <location>
        <begin position="1"/>
        <end position="22"/>
    </location>
</feature>
<evidence type="ECO:0000313" key="2">
    <source>
        <dbReference type="EMBL" id="TVY31729.1"/>
    </source>
</evidence>
<organism evidence="2 3">
    <name type="scientific">Lachnellula subtilissima</name>
    <dbReference type="NCBI Taxonomy" id="602034"/>
    <lineage>
        <taxon>Eukaryota</taxon>
        <taxon>Fungi</taxon>
        <taxon>Dikarya</taxon>
        <taxon>Ascomycota</taxon>
        <taxon>Pezizomycotina</taxon>
        <taxon>Leotiomycetes</taxon>
        <taxon>Helotiales</taxon>
        <taxon>Lachnaceae</taxon>
        <taxon>Lachnellula</taxon>
    </lineage>
</organism>
<dbReference type="SUPFAM" id="SSF54695">
    <property type="entry name" value="POZ domain"/>
    <property type="match status" value="1"/>
</dbReference>
<sequence>MSASFEAIVLSRLFTFVVGTDAVPIVVHEATIADQSPELAALTRGKMSKCLVAEATWEDVDKETFIIFAQFAYIGDHTTPQMITEPTEILPSIDTWDFGPVKKAGKKHVPGPPEPIPAFKNFSYPLPIPRFNFADTCHPTVAEGPSENIGEILTIHASLYILAEKWGIDRLKRLALFKIHKTLNLFSLDISKLDMLSALCDTRTPMKERQI</sequence>
<feature type="chain" id="PRO_5034882366" description="BTB domain-containing protein" evidence="1">
    <location>
        <begin position="23"/>
        <end position="211"/>
    </location>
</feature>
<gene>
    <name evidence="2" type="ORF">LSUB1_G007779</name>
</gene>
<accession>A0A8H8RAU5</accession>
<dbReference type="Gene3D" id="3.30.710.10">
    <property type="entry name" value="Potassium Channel Kv1.1, Chain A"/>
    <property type="match status" value="1"/>
</dbReference>
<protein>
    <recommendedName>
        <fullName evidence="4">BTB domain-containing protein</fullName>
    </recommendedName>
</protein>
<reference evidence="2 3" key="1">
    <citation type="submission" date="2018-05" db="EMBL/GenBank/DDBJ databases">
        <title>Genome sequencing and assembly of the regulated plant pathogen Lachnellula willkommii and related sister species for the development of diagnostic species identification markers.</title>
        <authorList>
            <person name="Giroux E."/>
            <person name="Bilodeau G."/>
        </authorList>
    </citation>
    <scope>NUCLEOTIDE SEQUENCE [LARGE SCALE GENOMIC DNA]</scope>
    <source>
        <strain evidence="2 3">CBS 197.66</strain>
    </source>
</reference>
<dbReference type="InterPro" id="IPR011333">
    <property type="entry name" value="SKP1/BTB/POZ_sf"/>
</dbReference>
<comment type="caution">
    <text evidence="2">The sequence shown here is derived from an EMBL/GenBank/DDBJ whole genome shotgun (WGS) entry which is preliminary data.</text>
</comment>
<evidence type="ECO:0000313" key="3">
    <source>
        <dbReference type="Proteomes" id="UP000462212"/>
    </source>
</evidence>
<keyword evidence="3" id="KW-1185">Reference proteome</keyword>
<dbReference type="OrthoDB" id="9997739at2759"/>
<proteinExistence type="predicted"/>
<evidence type="ECO:0000256" key="1">
    <source>
        <dbReference type="SAM" id="SignalP"/>
    </source>
</evidence>
<name>A0A8H8RAU5_9HELO</name>
<keyword evidence="1" id="KW-0732">Signal</keyword>
<dbReference type="EMBL" id="QGMJ01001313">
    <property type="protein sequence ID" value="TVY31729.1"/>
    <property type="molecule type" value="Genomic_DNA"/>
</dbReference>